<dbReference type="Proteomes" id="UP001368318">
    <property type="component" value="Chromosome"/>
</dbReference>
<dbReference type="EMBL" id="CP136925">
    <property type="protein sequence ID" value="WXA12235.1"/>
    <property type="molecule type" value="Genomic_DNA"/>
</dbReference>
<accession>A0AAU6NZD6</accession>
<dbReference type="EMBL" id="CP136924">
    <property type="protein sequence ID" value="WXA02605.1"/>
    <property type="molecule type" value="Genomic_DNA"/>
</dbReference>
<evidence type="ECO:0000313" key="1">
    <source>
        <dbReference type="EMBL" id="WXA02605.1"/>
    </source>
</evidence>
<evidence type="ECO:0000313" key="2">
    <source>
        <dbReference type="EMBL" id="WXA12235.1"/>
    </source>
</evidence>
<sequence>MNNLDIAKNVKPSYKGSLSHDLNMSSKEVALYINPIIAENRNISLEEAKKKSKLRPVEVVLFYNKIGEPLRDCTLV</sequence>
<keyword evidence="3" id="KW-1185">Reference proteome</keyword>
<reference evidence="1 3" key="1">
    <citation type="submission" date="2023-10" db="EMBL/GenBank/DDBJ databases">
        <title>Culture-based analysis of two novel bacteria associated with mangrove crab gills.</title>
        <authorList>
            <person name="Yang X."/>
            <person name="Garuglieri E."/>
            <person name="Van Goethem M.W."/>
            <person name="Fusi M."/>
            <person name="Marasco R."/>
            <person name="Daffonchio D.G."/>
        </authorList>
    </citation>
    <scope>NUCLEOTIDE SEQUENCE [LARGE SCALE GENOMIC DNA]</scope>
    <source>
        <strain evidence="2">UG2-1</strain>
        <strain evidence="1">UG2-2</strain>
        <strain evidence="3">UG2_2</strain>
    </source>
</reference>
<organism evidence="1 3">
    <name type="scientific">Mangrovimonas cancribranchiae</name>
    <dbReference type="NCBI Taxonomy" id="3080055"/>
    <lineage>
        <taxon>Bacteria</taxon>
        <taxon>Pseudomonadati</taxon>
        <taxon>Bacteroidota</taxon>
        <taxon>Flavobacteriia</taxon>
        <taxon>Flavobacteriales</taxon>
        <taxon>Flavobacteriaceae</taxon>
        <taxon>Mangrovimonas</taxon>
    </lineage>
</organism>
<name>A0AAU6NZD6_9FLAO</name>
<evidence type="ECO:0000313" key="3">
    <source>
        <dbReference type="Proteomes" id="UP001368318"/>
    </source>
</evidence>
<dbReference type="KEGG" id="mcaa:R3L15_08885"/>
<gene>
    <name evidence="2" type="ORF">R3L15_08885</name>
    <name evidence="1" type="ORF">R3L16_12705</name>
</gene>
<dbReference type="AlphaFoldDB" id="A0AAU6NZD6"/>
<proteinExistence type="predicted"/>
<protein>
    <submittedName>
        <fullName evidence="1">Uncharacterized protein</fullName>
    </submittedName>
</protein>
<dbReference type="RefSeq" id="WP_338731200.1">
    <property type="nucleotide sequence ID" value="NZ_CP136924.1"/>
</dbReference>